<gene>
    <name evidence="1" type="ORF">HGP29_27475</name>
</gene>
<sequence length="57" mass="6656">MNSLFKILFDKSMDAVSRGYMASKGAHTDLWTAHNLLKKAIEKDNYRIERINLSRQK</sequence>
<evidence type="ECO:0000313" key="1">
    <source>
        <dbReference type="EMBL" id="NLR94978.1"/>
    </source>
</evidence>
<reference evidence="1 2" key="1">
    <citation type="submission" date="2020-04" db="EMBL/GenBank/DDBJ databases">
        <title>Flammeovirga sp. SR4, a novel species isolated from seawater.</title>
        <authorList>
            <person name="Wang X."/>
        </authorList>
    </citation>
    <scope>NUCLEOTIDE SEQUENCE [LARGE SCALE GENOMIC DNA]</scope>
    <source>
        <strain evidence="1 2">SR4</strain>
    </source>
</reference>
<keyword evidence="2" id="KW-1185">Reference proteome</keyword>
<proteinExistence type="predicted"/>
<organism evidence="1 2">
    <name type="scientific">Flammeovirga agarivorans</name>
    <dbReference type="NCBI Taxonomy" id="2726742"/>
    <lineage>
        <taxon>Bacteria</taxon>
        <taxon>Pseudomonadati</taxon>
        <taxon>Bacteroidota</taxon>
        <taxon>Cytophagia</taxon>
        <taxon>Cytophagales</taxon>
        <taxon>Flammeovirgaceae</taxon>
        <taxon>Flammeovirga</taxon>
    </lineage>
</organism>
<evidence type="ECO:0000313" key="2">
    <source>
        <dbReference type="Proteomes" id="UP000585050"/>
    </source>
</evidence>
<dbReference type="Proteomes" id="UP000585050">
    <property type="component" value="Unassembled WGS sequence"/>
</dbReference>
<protein>
    <submittedName>
        <fullName evidence="1">Uncharacterized protein</fullName>
    </submittedName>
</protein>
<dbReference type="RefSeq" id="WP_168885687.1">
    <property type="nucleotide sequence ID" value="NZ_JABAIL010000017.1"/>
</dbReference>
<accession>A0A7X8SRD5</accession>
<comment type="caution">
    <text evidence="1">The sequence shown here is derived from an EMBL/GenBank/DDBJ whole genome shotgun (WGS) entry which is preliminary data.</text>
</comment>
<dbReference type="AlphaFoldDB" id="A0A7X8SRD5"/>
<name>A0A7X8SRD5_9BACT</name>
<dbReference type="EMBL" id="JABAIL010000017">
    <property type="protein sequence ID" value="NLR94978.1"/>
    <property type="molecule type" value="Genomic_DNA"/>
</dbReference>